<name>A0A285PWE9_9VIRU</name>
<keyword evidence="1" id="KW-1133">Transmembrane helix</keyword>
<keyword evidence="1" id="KW-0472">Membrane</keyword>
<gene>
    <name evidence="2" type="ORF">BQ9231_00051</name>
</gene>
<accession>A0A285PWE9</accession>
<feature type="transmembrane region" description="Helical" evidence="1">
    <location>
        <begin position="44"/>
        <end position="63"/>
    </location>
</feature>
<evidence type="ECO:0000313" key="2">
    <source>
        <dbReference type="EMBL" id="SOB73934.1"/>
    </source>
</evidence>
<dbReference type="PROSITE" id="PS51257">
    <property type="entry name" value="PROKAR_LIPOPROTEIN"/>
    <property type="match status" value="1"/>
</dbReference>
<reference evidence="2" key="1">
    <citation type="submission" date="2017-08" db="EMBL/GenBank/DDBJ databases">
        <authorList>
            <person name="de Groot N.N."/>
        </authorList>
    </citation>
    <scope>NUCLEOTIDE SEQUENCE</scope>
</reference>
<feature type="transmembrane region" description="Helical" evidence="1">
    <location>
        <begin position="7"/>
        <end position="24"/>
    </location>
</feature>
<dbReference type="Proteomes" id="UP000274850">
    <property type="component" value="Segment"/>
</dbReference>
<evidence type="ECO:0000256" key="1">
    <source>
        <dbReference type="SAM" id="Phobius"/>
    </source>
</evidence>
<keyword evidence="1" id="KW-0812">Transmembrane</keyword>
<proteinExistence type="predicted"/>
<evidence type="ECO:0000313" key="3">
    <source>
        <dbReference type="Proteomes" id="UP000274850"/>
    </source>
</evidence>
<organism evidence="2">
    <name type="scientific">Cedratvirus lausannensis</name>
    <dbReference type="NCBI Taxonomy" id="2023205"/>
    <lineage>
        <taxon>Viruses</taxon>
        <taxon>Pithoviruses</taxon>
        <taxon>Orthocedratvirinae</taxon>
        <taxon>Alphacedratvirus</taxon>
        <taxon>Alphacedratvirus francolausannense</taxon>
    </lineage>
</organism>
<protein>
    <submittedName>
        <fullName evidence="2">Uncharacterized protein</fullName>
    </submittedName>
</protein>
<dbReference type="EMBL" id="LT907979">
    <property type="protein sequence ID" value="SOB73934.1"/>
    <property type="molecule type" value="Genomic_DNA"/>
</dbReference>
<keyword evidence="3" id="KW-1185">Reference proteome</keyword>
<sequence length="65" mass="7274">MSFRFSLAYFTGMVLSCVPLGSKIGKEHTIGEGSHDLYFAMPSIGAKIILACFLYPVSVPYYYRK</sequence>